<keyword evidence="2" id="KW-1185">Reference proteome</keyword>
<protein>
    <submittedName>
        <fullName evidence="1">Uncharacterized protein</fullName>
    </submittedName>
</protein>
<dbReference type="Proteomes" id="UP000000376">
    <property type="component" value="Chromosome"/>
</dbReference>
<dbReference type="AlphaFoldDB" id="D7BMW2"/>
<sequence length="163" mass="17807">MKVEYECATCGVRGTRRYARNRVPSQFFCSVPCQNEWQKSRKDLIEKNKDPEFRKKVSAGLRRCARMVPMTITGSNSLKSFANAGSADGVEAGAISLCTTSSQPNVEASAGAIISQFFAARATRRLKQKRNVSTNLLAIGASANFLFKKGSTYVHDNQAATDS</sequence>
<proteinExistence type="predicted"/>
<evidence type="ECO:0000313" key="1">
    <source>
        <dbReference type="EMBL" id="ADH92261.1"/>
    </source>
</evidence>
<evidence type="ECO:0000313" key="2">
    <source>
        <dbReference type="Proteomes" id="UP000000376"/>
    </source>
</evidence>
<dbReference type="STRING" id="644284.Arch_0518"/>
<accession>D7BMW2</accession>
<organism evidence="1 2">
    <name type="scientific">Arcanobacterium haemolyticum (strain ATCC 9345 / DSM 20595 / CCM 5947 / CCUG 17215 / LMG 16163 / NBRC 15585 / NCTC 8452 / 11018)</name>
    <dbReference type="NCBI Taxonomy" id="644284"/>
    <lineage>
        <taxon>Bacteria</taxon>
        <taxon>Bacillati</taxon>
        <taxon>Actinomycetota</taxon>
        <taxon>Actinomycetes</taxon>
        <taxon>Actinomycetales</taxon>
        <taxon>Actinomycetaceae</taxon>
        <taxon>Arcanobacterium</taxon>
    </lineage>
</organism>
<name>D7BMW2_ARCHD</name>
<dbReference type="KEGG" id="ahe:Arch_0518"/>
<gene>
    <name evidence="1" type="ordered locus">Arch_0518</name>
</gene>
<reference evidence="1 2" key="1">
    <citation type="journal article" date="2010" name="Stand. Genomic Sci.">
        <title>Complete genome sequence of Arcanobacterium haemolyticum type strain (11018).</title>
        <authorList>
            <person name="Yasawong M."/>
            <person name="Teshima H."/>
            <person name="Lapidus A."/>
            <person name="Nolan M."/>
            <person name="Lucas S."/>
            <person name="Glavina Del Rio T."/>
            <person name="Tice H."/>
            <person name="Cheng J."/>
            <person name="Bruce D."/>
            <person name="Detter C."/>
            <person name="Tapia R."/>
            <person name="Han C."/>
            <person name="Goodwin L."/>
            <person name="Pitluck S."/>
            <person name="Liolios K."/>
            <person name="Ivanova N."/>
            <person name="Mavromatis K."/>
            <person name="Mikhailova N."/>
            <person name="Pati A."/>
            <person name="Chen A."/>
            <person name="Palaniappan K."/>
            <person name="Land M."/>
            <person name="Hauser L."/>
            <person name="Chang Y."/>
            <person name="Jeffries C."/>
            <person name="Rohde M."/>
            <person name="Sikorski J."/>
            <person name="Pukall R."/>
            <person name="Goker M."/>
            <person name="Woyke T."/>
            <person name="Bristow J."/>
            <person name="Eisen J."/>
            <person name="Markowitz V."/>
            <person name="Hugenholtz P."/>
            <person name="Kyrpides N."/>
            <person name="Klenk H."/>
        </authorList>
    </citation>
    <scope>NUCLEOTIDE SEQUENCE [LARGE SCALE GENOMIC DNA]</scope>
    <source>
        <strain evidence="2">ATCC 9345 / DSM 20595 / CCUG 17215 / LMG 16163 / NBRC 15585 / NCTC 8452 / 11018</strain>
    </source>
</reference>
<dbReference type="HOGENOM" id="CLU_1623741_0_0_11"/>
<dbReference type="eggNOG" id="ENOG502ZTS3">
    <property type="taxonomic scope" value="Bacteria"/>
</dbReference>
<dbReference type="EMBL" id="CP002045">
    <property type="protein sequence ID" value="ADH92261.1"/>
    <property type="molecule type" value="Genomic_DNA"/>
</dbReference>